<proteinExistence type="predicted"/>
<dbReference type="EMBL" id="BJYZ01000027">
    <property type="protein sequence ID" value="GEO41302.1"/>
    <property type="molecule type" value="Genomic_DNA"/>
</dbReference>
<evidence type="ECO:0000313" key="1">
    <source>
        <dbReference type="EMBL" id="GEO41302.1"/>
    </source>
</evidence>
<reference evidence="1 2" key="1">
    <citation type="submission" date="2019-07" db="EMBL/GenBank/DDBJ databases">
        <title>Whole genome shotgun sequence of Skermanella aerolata NBRC 106429.</title>
        <authorList>
            <person name="Hosoyama A."/>
            <person name="Uohara A."/>
            <person name="Ohji S."/>
            <person name="Ichikawa N."/>
        </authorList>
    </citation>
    <scope>NUCLEOTIDE SEQUENCE [LARGE SCALE GENOMIC DNA]</scope>
    <source>
        <strain evidence="1 2">NBRC 106429</strain>
    </source>
</reference>
<dbReference type="Proteomes" id="UP000321523">
    <property type="component" value="Unassembled WGS sequence"/>
</dbReference>
<comment type="caution">
    <text evidence="1">The sequence shown here is derived from an EMBL/GenBank/DDBJ whole genome shotgun (WGS) entry which is preliminary data.</text>
</comment>
<dbReference type="AlphaFoldDB" id="A0A512DXU4"/>
<keyword evidence="2" id="KW-1185">Reference proteome</keyword>
<gene>
    <name evidence="1" type="ORF">SAE02_54500</name>
</gene>
<evidence type="ECO:0000313" key="2">
    <source>
        <dbReference type="Proteomes" id="UP000321523"/>
    </source>
</evidence>
<name>A0A512DXU4_9PROT</name>
<sequence length="62" mass="6972">MTMTLRDRFNIFVQESLDEFREAEHSLTAAVQLGDALVLEAARSKALRFGMNSALPTFHMAD</sequence>
<accession>A0A512DXU4</accession>
<organism evidence="1 2">
    <name type="scientific">Skermanella aerolata</name>
    <dbReference type="NCBI Taxonomy" id="393310"/>
    <lineage>
        <taxon>Bacteria</taxon>
        <taxon>Pseudomonadati</taxon>
        <taxon>Pseudomonadota</taxon>
        <taxon>Alphaproteobacteria</taxon>
        <taxon>Rhodospirillales</taxon>
        <taxon>Azospirillaceae</taxon>
        <taxon>Skermanella</taxon>
    </lineage>
</organism>
<protein>
    <submittedName>
        <fullName evidence="1">Uncharacterized protein</fullName>
    </submittedName>
</protein>
<dbReference type="RefSeq" id="WP_044431535.1">
    <property type="nucleotide sequence ID" value="NZ_BJYZ01000027.1"/>
</dbReference>